<evidence type="ECO:0000313" key="2">
    <source>
        <dbReference type="EMBL" id="QTX10620.1"/>
    </source>
</evidence>
<organism evidence="2">
    <name type="scientific">Thiothrix fructosivorans</name>
    <dbReference type="NCBI Taxonomy" id="111770"/>
    <lineage>
        <taxon>Bacteria</taxon>
        <taxon>Pseudomonadati</taxon>
        <taxon>Pseudomonadota</taxon>
        <taxon>Gammaproteobacteria</taxon>
        <taxon>Thiotrichales</taxon>
        <taxon>Thiotrichaceae</taxon>
        <taxon>Thiothrix</taxon>
    </lineage>
</organism>
<evidence type="ECO:0000313" key="3">
    <source>
        <dbReference type="Proteomes" id="UP000664466"/>
    </source>
</evidence>
<reference evidence="1 3" key="1">
    <citation type="submission" date="2021-03" db="EMBL/GenBank/DDBJ databases">
        <title>Draft genome and methylome analysis of Thiotrix fructosivoruns ATCC 49748.</title>
        <authorList>
            <person name="Fomenkov A."/>
            <person name="Grabovich M.Y."/>
            <person name="Roberts R.J."/>
        </authorList>
    </citation>
    <scope>NUCLEOTIDE SEQUENCE [LARGE SCALE GENOMIC DNA]</scope>
    <source>
        <strain evidence="1 3">ATCC 49748</strain>
        <plasmid evidence="1">pTfr446</plasmid>
    </source>
</reference>
<dbReference type="RefSeq" id="WP_207249612.1">
    <property type="nucleotide sequence ID" value="NZ_JAFMPM010000005.1"/>
</dbReference>
<proteinExistence type="predicted"/>
<protein>
    <submittedName>
        <fullName evidence="2">Uncharacterized protein</fullName>
    </submittedName>
</protein>
<accession>A0A8B0SJI1</accession>
<dbReference type="Proteomes" id="UP000664466">
    <property type="component" value="Unassembled WGS sequence"/>
</dbReference>
<dbReference type="AlphaFoldDB" id="A0A8B0SJI1"/>
<name>A0A8B0SJI1_9GAMM</name>
<dbReference type="EMBL" id="CP072748">
    <property type="protein sequence ID" value="QTX10620.1"/>
    <property type="molecule type" value="Genomic_DNA"/>
</dbReference>
<reference evidence="2" key="2">
    <citation type="submission" date="2021-04" db="EMBL/GenBank/DDBJ databases">
        <title>Complete Genome and methylome analysis of Thiothrix fructosivorans ATCC 49748.</title>
        <authorList>
            <person name="Fomenkov A."/>
            <person name="Sun L."/>
            <person name="Vincze T."/>
            <person name="Grabovich M.Y."/>
            <person name="Roberts R.J."/>
        </authorList>
    </citation>
    <scope>NUCLEOTIDE SEQUENCE</scope>
    <source>
        <strain evidence="2">ATCC 49748</strain>
    </source>
</reference>
<keyword evidence="3" id="KW-1185">Reference proteome</keyword>
<evidence type="ECO:0000313" key="1">
    <source>
        <dbReference type="EMBL" id="MBO0611720.1"/>
    </source>
</evidence>
<geneLocation type="plasmid" evidence="1">
    <name>pTfr446</name>
</geneLocation>
<dbReference type="EMBL" id="JAFMPM010000005">
    <property type="protein sequence ID" value="MBO0611720.1"/>
    <property type="molecule type" value="Genomic_DNA"/>
</dbReference>
<sequence length="70" mass="7707">MTLLQEFAGQQAGLLKSEIDTRFAGLMKEAEDQFTQIQDLHQQRMDAYAAERDALKAVIDDAFGVSGDTG</sequence>
<gene>
    <name evidence="2" type="ORF">J1836_018980</name>
    <name evidence="1" type="ORF">J1836_02085</name>
</gene>
<keyword evidence="1" id="KW-0614">Plasmid</keyword>